<evidence type="ECO:0000313" key="2">
    <source>
        <dbReference type="Proteomes" id="UP001186104"/>
    </source>
</evidence>
<gene>
    <name evidence="1" type="ORF">R3P93_22690</name>
</gene>
<keyword evidence="2" id="KW-1185">Reference proteome</keyword>
<dbReference type="EMBL" id="JAWLKF010000018">
    <property type="protein sequence ID" value="MDV6305382.1"/>
    <property type="molecule type" value="Genomic_DNA"/>
</dbReference>
<accession>A0ABU4D6M5</accession>
<dbReference type="Proteomes" id="UP001186104">
    <property type="component" value="Unassembled WGS sequence"/>
</dbReference>
<organism evidence="1 2">
    <name type="scientific">Rhodococcus cerastii</name>
    <dbReference type="NCBI Taxonomy" id="908616"/>
    <lineage>
        <taxon>Bacteria</taxon>
        <taxon>Bacillati</taxon>
        <taxon>Actinomycetota</taxon>
        <taxon>Actinomycetes</taxon>
        <taxon>Mycobacteriales</taxon>
        <taxon>Nocardiaceae</taxon>
        <taxon>Rhodococcus</taxon>
    </lineage>
</organism>
<proteinExistence type="predicted"/>
<protein>
    <submittedName>
        <fullName evidence="1">Uncharacterized protein</fullName>
    </submittedName>
</protein>
<sequence>MLNVRTGGLAVDPEQVRADLAVRDASTREQYRAQAATVAAAQQVSTRKRNQICWLCEERRTCTSTAGRWECADCQALPS</sequence>
<reference evidence="1 2" key="1">
    <citation type="submission" date="2023-10" db="EMBL/GenBank/DDBJ databases">
        <title>Development of a sustainable strategy for remediation of hydrocarbon-contaminated territories based on the waste exchange concept.</title>
        <authorList>
            <person name="Krivoruchko A."/>
        </authorList>
    </citation>
    <scope>NUCLEOTIDE SEQUENCE [LARGE SCALE GENOMIC DNA]</scope>
    <source>
        <strain evidence="1 2">IEGM 1327</strain>
    </source>
</reference>
<evidence type="ECO:0000313" key="1">
    <source>
        <dbReference type="EMBL" id="MDV6305382.1"/>
    </source>
</evidence>
<dbReference type="RefSeq" id="WP_317534175.1">
    <property type="nucleotide sequence ID" value="NZ_JAWLKF010000018.1"/>
</dbReference>
<comment type="caution">
    <text evidence="1">The sequence shown here is derived from an EMBL/GenBank/DDBJ whole genome shotgun (WGS) entry which is preliminary data.</text>
</comment>
<name>A0ABU4D6M5_9NOCA</name>